<evidence type="ECO:0000256" key="2">
    <source>
        <dbReference type="ARBA" id="ARBA00022448"/>
    </source>
</evidence>
<keyword evidence="4" id="KW-1015">Disulfide bond</keyword>
<dbReference type="HOGENOM" id="CLU_120161_1_0_1"/>
<evidence type="ECO:0000256" key="7">
    <source>
        <dbReference type="ARBA" id="ARBA00071006"/>
    </source>
</evidence>
<evidence type="ECO:0000313" key="10">
    <source>
        <dbReference type="EMBL" id="ERN11651.1"/>
    </source>
</evidence>
<evidence type="ECO:0000256" key="3">
    <source>
        <dbReference type="ARBA" id="ARBA00022982"/>
    </source>
</evidence>
<evidence type="ECO:0000256" key="1">
    <source>
        <dbReference type="ARBA" id="ARBA00008987"/>
    </source>
</evidence>
<name>W1PVC3_AMBTC</name>
<dbReference type="Gramene" id="ERN11651">
    <property type="protein sequence ID" value="ERN11651"/>
    <property type="gene ID" value="AMTR_s00022p00212550"/>
</dbReference>
<comment type="similarity">
    <text evidence="1">Belongs to the thioredoxin family.</text>
</comment>
<dbReference type="GO" id="GO:0005829">
    <property type="term" value="C:cytosol"/>
    <property type="evidence" value="ECO:0000318"/>
    <property type="project" value="GO_Central"/>
</dbReference>
<dbReference type="FunFam" id="3.40.30.10:FF:000259">
    <property type="entry name" value="Thioredoxin-like protein Clot"/>
    <property type="match status" value="1"/>
</dbReference>
<keyword evidence="11" id="KW-1185">Reference proteome</keyword>
<keyword evidence="5" id="KW-0676">Redox-active center</keyword>
<feature type="domain" description="Thioredoxin" evidence="9">
    <location>
        <begin position="13"/>
        <end position="127"/>
    </location>
</feature>
<dbReference type="OrthoDB" id="78947at2759"/>
<dbReference type="InterPro" id="IPR045108">
    <property type="entry name" value="TXNDC17-like"/>
</dbReference>
<evidence type="ECO:0000259" key="9">
    <source>
        <dbReference type="Pfam" id="PF06110"/>
    </source>
</evidence>
<dbReference type="InterPro" id="IPR010357">
    <property type="entry name" value="TXNDC17_dom"/>
</dbReference>
<evidence type="ECO:0000313" key="11">
    <source>
        <dbReference type="Proteomes" id="UP000017836"/>
    </source>
</evidence>
<evidence type="ECO:0000256" key="8">
    <source>
        <dbReference type="ARBA" id="ARBA00083188"/>
    </source>
</evidence>
<evidence type="ECO:0000256" key="6">
    <source>
        <dbReference type="ARBA" id="ARBA00056742"/>
    </source>
</evidence>
<dbReference type="Proteomes" id="UP000017836">
    <property type="component" value="Unassembled WGS sequence"/>
</dbReference>
<dbReference type="STRING" id="13333.W1PVC3"/>
<dbReference type="SUPFAM" id="SSF52833">
    <property type="entry name" value="Thioredoxin-like"/>
    <property type="match status" value="1"/>
</dbReference>
<dbReference type="GO" id="GO:0047134">
    <property type="term" value="F:protein-disulfide reductase [NAD(P)H] activity"/>
    <property type="evidence" value="ECO:0000318"/>
    <property type="project" value="GO_Central"/>
</dbReference>
<dbReference type="Gene3D" id="3.40.30.10">
    <property type="entry name" value="Glutaredoxin"/>
    <property type="match status" value="1"/>
</dbReference>
<dbReference type="InterPro" id="IPR036249">
    <property type="entry name" value="Thioredoxin-like_sf"/>
</dbReference>
<evidence type="ECO:0000256" key="5">
    <source>
        <dbReference type="ARBA" id="ARBA00023284"/>
    </source>
</evidence>
<proteinExistence type="inferred from homology"/>
<comment type="function">
    <text evidence="6">Probable thiol-disulfide oxidoreductase that may participate in various redox reactions.</text>
</comment>
<dbReference type="OMA" id="PRDYWKN"/>
<dbReference type="eggNOG" id="KOG3425">
    <property type="taxonomic scope" value="Eukaryota"/>
</dbReference>
<sequence length="130" mass="14925">MPLKMYDANLCNFEEKFKSFASETPSNHISLILFLADKNPSSNLSWCPDCNRAEPVIYQKVADCNRDVALLRAFAGDRATWRKADHPWRVDQRFRLSGVPTLVRWVDGDIRGRLEDTEADIPEKIDSILN</sequence>
<reference evidence="11" key="1">
    <citation type="journal article" date="2013" name="Science">
        <title>The Amborella genome and the evolution of flowering plants.</title>
        <authorList>
            <consortium name="Amborella Genome Project"/>
        </authorList>
    </citation>
    <scope>NUCLEOTIDE SEQUENCE [LARGE SCALE GENOMIC DNA]</scope>
</reference>
<accession>W1PVC3</accession>
<dbReference type="AlphaFoldDB" id="W1PVC3"/>
<keyword evidence="3" id="KW-0249">Electron transport</keyword>
<gene>
    <name evidence="10" type="ORF">AMTR_s00022p00212550</name>
</gene>
<dbReference type="Pfam" id="PF06110">
    <property type="entry name" value="TXD17-like_Trx"/>
    <property type="match status" value="1"/>
</dbReference>
<protein>
    <recommendedName>
        <fullName evidence="7">Thioredoxin-like protein Clot</fullName>
    </recommendedName>
    <alternativeName>
        <fullName evidence="8">Thioredoxin Clot</fullName>
    </alternativeName>
</protein>
<dbReference type="KEGG" id="atr:18439851"/>
<organism evidence="10 11">
    <name type="scientific">Amborella trichopoda</name>
    <dbReference type="NCBI Taxonomy" id="13333"/>
    <lineage>
        <taxon>Eukaryota</taxon>
        <taxon>Viridiplantae</taxon>
        <taxon>Streptophyta</taxon>
        <taxon>Embryophyta</taxon>
        <taxon>Tracheophyta</taxon>
        <taxon>Spermatophyta</taxon>
        <taxon>Magnoliopsida</taxon>
        <taxon>Amborellales</taxon>
        <taxon>Amborellaceae</taxon>
        <taxon>Amborella</taxon>
    </lineage>
</organism>
<keyword evidence="2" id="KW-0813">Transport</keyword>
<evidence type="ECO:0000256" key="4">
    <source>
        <dbReference type="ARBA" id="ARBA00023157"/>
    </source>
</evidence>
<dbReference type="PANTHER" id="PTHR12452:SF0">
    <property type="entry name" value="THIOREDOXIN DOMAIN-CONTAINING PROTEIN 17"/>
    <property type="match status" value="1"/>
</dbReference>
<dbReference type="PANTHER" id="PTHR12452">
    <property type="entry name" value="42-9-9 PROTEIN-RELATED"/>
    <property type="match status" value="1"/>
</dbReference>
<dbReference type="EMBL" id="KI392687">
    <property type="protein sequence ID" value="ERN11651.1"/>
    <property type="molecule type" value="Genomic_DNA"/>
</dbReference>